<evidence type="ECO:0000313" key="2">
    <source>
        <dbReference type="EMBL" id="PQO45093.1"/>
    </source>
</evidence>
<reference evidence="3 4" key="1">
    <citation type="submission" date="2018-02" db="EMBL/GenBank/DDBJ databases">
        <title>Comparative genomes isolates from brazilian mangrove.</title>
        <authorList>
            <person name="Araujo J.E."/>
            <person name="Taketani R.G."/>
            <person name="Silva M.C.P."/>
            <person name="Loureco M.V."/>
            <person name="Andreote F.D."/>
        </authorList>
    </citation>
    <scope>NUCLEOTIDE SEQUENCE [LARGE SCALE GENOMIC DNA]</scope>
    <source>
        <strain evidence="1 4">NAP PRIS-MGV</strain>
        <strain evidence="2 3">Nap-Phe MGV</strain>
    </source>
</reference>
<dbReference type="EMBL" id="PUIB01000030">
    <property type="protein sequence ID" value="PQO26658.1"/>
    <property type="molecule type" value="Genomic_DNA"/>
</dbReference>
<gene>
    <name evidence="2" type="ORF">C5Y93_16300</name>
    <name evidence="1" type="ORF">C5Y98_30220</name>
</gene>
<dbReference type="Proteomes" id="UP000239388">
    <property type="component" value="Unassembled WGS sequence"/>
</dbReference>
<evidence type="ECO:0000313" key="1">
    <source>
        <dbReference type="EMBL" id="PQO26658.1"/>
    </source>
</evidence>
<dbReference type="RefSeq" id="WP_105336493.1">
    <property type="nucleotide sequence ID" value="NZ_PUHZ01000016.1"/>
</dbReference>
<dbReference type="OrthoDB" id="287023at2"/>
<proteinExistence type="predicted"/>
<accession>A0A2S8GKX3</accession>
<organism evidence="2 3">
    <name type="scientific">Blastopirellula marina</name>
    <dbReference type="NCBI Taxonomy" id="124"/>
    <lineage>
        <taxon>Bacteria</taxon>
        <taxon>Pseudomonadati</taxon>
        <taxon>Planctomycetota</taxon>
        <taxon>Planctomycetia</taxon>
        <taxon>Pirellulales</taxon>
        <taxon>Pirellulaceae</taxon>
        <taxon>Blastopirellula</taxon>
    </lineage>
</organism>
<dbReference type="EMBL" id="PUHZ01000016">
    <property type="protein sequence ID" value="PQO45093.1"/>
    <property type="molecule type" value="Genomic_DNA"/>
</dbReference>
<evidence type="ECO:0000313" key="3">
    <source>
        <dbReference type="Proteomes" id="UP000237819"/>
    </source>
</evidence>
<dbReference type="Proteomes" id="UP000237819">
    <property type="component" value="Unassembled WGS sequence"/>
</dbReference>
<evidence type="ECO:0000313" key="4">
    <source>
        <dbReference type="Proteomes" id="UP000239388"/>
    </source>
</evidence>
<name>A0A2S8GKX3_9BACT</name>
<comment type="caution">
    <text evidence="2">The sequence shown here is derived from an EMBL/GenBank/DDBJ whole genome shotgun (WGS) entry which is preliminary data.</text>
</comment>
<protein>
    <submittedName>
        <fullName evidence="2">Uncharacterized protein</fullName>
    </submittedName>
</protein>
<dbReference type="AlphaFoldDB" id="A0A2S8GKX3"/>
<sequence length="89" mass="10007">MLPEDDFAKYETLRQAGADAARTYAHGVADGLDPIARIRMIRGVYGLSLREAKEIKGQVEYGLSLDQLQAELVEPLKQAWELSEEEKED</sequence>